<reference evidence="5" key="1">
    <citation type="journal article" date="2021" name="PeerJ">
        <title>Extensive microbial diversity within the chicken gut microbiome revealed by metagenomics and culture.</title>
        <authorList>
            <person name="Gilroy R."/>
            <person name="Ravi A."/>
            <person name="Getino M."/>
            <person name="Pursley I."/>
            <person name="Horton D.L."/>
            <person name="Alikhan N.F."/>
            <person name="Baker D."/>
            <person name="Gharbi K."/>
            <person name="Hall N."/>
            <person name="Watson M."/>
            <person name="Adriaenssens E.M."/>
            <person name="Foster-Nyarko E."/>
            <person name="Jarju S."/>
            <person name="Secka A."/>
            <person name="Antonio M."/>
            <person name="Oren A."/>
            <person name="Chaudhuri R.R."/>
            <person name="La Ragione R."/>
            <person name="Hildebrand F."/>
            <person name="Pallen M.J."/>
        </authorList>
    </citation>
    <scope>NUCLEOTIDE SEQUENCE</scope>
    <source>
        <strain evidence="5">ChiGjej6B6-1540</strain>
    </source>
</reference>
<accession>A0A9D1RX58</accession>
<keyword evidence="2" id="KW-0012">Acyltransferase</keyword>
<protein>
    <submittedName>
        <fullName evidence="5">GNAT family N-acetyltransferase</fullName>
    </submittedName>
</protein>
<name>A0A9D1RX58_9FIRM</name>
<evidence type="ECO:0000256" key="3">
    <source>
        <dbReference type="ARBA" id="ARBA00038502"/>
    </source>
</evidence>
<comment type="similarity">
    <text evidence="3">Belongs to the acetyltransferase family. RimJ subfamily.</text>
</comment>
<feature type="domain" description="N-acetyltransferase" evidence="4">
    <location>
        <begin position="8"/>
        <end position="172"/>
    </location>
</feature>
<gene>
    <name evidence="5" type="ORF">H9868_07540</name>
</gene>
<dbReference type="InterPro" id="IPR000182">
    <property type="entry name" value="GNAT_dom"/>
</dbReference>
<dbReference type="PROSITE" id="PS51186">
    <property type="entry name" value="GNAT"/>
    <property type="match status" value="1"/>
</dbReference>
<dbReference type="EMBL" id="DXGA01000159">
    <property type="protein sequence ID" value="HIW94376.1"/>
    <property type="molecule type" value="Genomic_DNA"/>
</dbReference>
<sequence length="182" mass="21046">MQLETQRLILRPFTEGDAQDVYDYAKDPRVGPAAGWKPHESVEESREIIRTVFSEPDVFAVVDKESGKVIGSAGFTGRHRKELPDPDDEIGYSLHPGYWGRGLMPEAVAALLRYGFEDRKLATIWCDHYDGNQKSKRVIRKSGFTFRFLRMQKVPTYDNATRLALCYAMTREEWQKRREEQA</sequence>
<evidence type="ECO:0000256" key="2">
    <source>
        <dbReference type="ARBA" id="ARBA00023315"/>
    </source>
</evidence>
<evidence type="ECO:0000259" key="4">
    <source>
        <dbReference type="PROSITE" id="PS51186"/>
    </source>
</evidence>
<evidence type="ECO:0000256" key="1">
    <source>
        <dbReference type="ARBA" id="ARBA00022679"/>
    </source>
</evidence>
<dbReference type="AlphaFoldDB" id="A0A9D1RX58"/>
<keyword evidence="1" id="KW-0808">Transferase</keyword>
<dbReference type="Proteomes" id="UP000824192">
    <property type="component" value="Unassembled WGS sequence"/>
</dbReference>
<dbReference type="Pfam" id="PF13302">
    <property type="entry name" value="Acetyltransf_3"/>
    <property type="match status" value="1"/>
</dbReference>
<comment type="caution">
    <text evidence="5">The sequence shown here is derived from an EMBL/GenBank/DDBJ whole genome shotgun (WGS) entry which is preliminary data.</text>
</comment>
<dbReference type="PANTHER" id="PTHR43792:SF8">
    <property type="entry name" value="[RIBOSOMAL PROTEIN US5]-ALANINE N-ACETYLTRANSFERASE"/>
    <property type="match status" value="1"/>
</dbReference>
<dbReference type="SUPFAM" id="SSF55729">
    <property type="entry name" value="Acyl-CoA N-acyltransferases (Nat)"/>
    <property type="match status" value="1"/>
</dbReference>
<dbReference type="Gene3D" id="3.40.630.30">
    <property type="match status" value="1"/>
</dbReference>
<evidence type="ECO:0000313" key="5">
    <source>
        <dbReference type="EMBL" id="HIW94376.1"/>
    </source>
</evidence>
<dbReference type="GO" id="GO:0016747">
    <property type="term" value="F:acyltransferase activity, transferring groups other than amino-acyl groups"/>
    <property type="evidence" value="ECO:0007669"/>
    <property type="project" value="InterPro"/>
</dbReference>
<dbReference type="PANTHER" id="PTHR43792">
    <property type="entry name" value="GNAT FAMILY, PUTATIVE (AFU_ORTHOLOGUE AFUA_3G00765)-RELATED-RELATED"/>
    <property type="match status" value="1"/>
</dbReference>
<dbReference type="InterPro" id="IPR051531">
    <property type="entry name" value="N-acetyltransferase"/>
</dbReference>
<reference evidence="5" key="2">
    <citation type="submission" date="2021-04" db="EMBL/GenBank/DDBJ databases">
        <authorList>
            <person name="Gilroy R."/>
        </authorList>
    </citation>
    <scope>NUCLEOTIDE SEQUENCE</scope>
    <source>
        <strain evidence="5">ChiGjej6B6-1540</strain>
    </source>
</reference>
<organism evidence="5 6">
    <name type="scientific">Candidatus Flavonifractor merdipullorum</name>
    <dbReference type="NCBI Taxonomy" id="2838590"/>
    <lineage>
        <taxon>Bacteria</taxon>
        <taxon>Bacillati</taxon>
        <taxon>Bacillota</taxon>
        <taxon>Clostridia</taxon>
        <taxon>Eubacteriales</taxon>
        <taxon>Oscillospiraceae</taxon>
        <taxon>Flavonifractor</taxon>
    </lineage>
</organism>
<dbReference type="InterPro" id="IPR016181">
    <property type="entry name" value="Acyl_CoA_acyltransferase"/>
</dbReference>
<evidence type="ECO:0000313" key="6">
    <source>
        <dbReference type="Proteomes" id="UP000824192"/>
    </source>
</evidence>
<proteinExistence type="inferred from homology"/>